<dbReference type="Proteomes" id="UP000251842">
    <property type="component" value="Chromosome"/>
</dbReference>
<proteinExistence type="predicted"/>
<gene>
    <name evidence="1" type="ORF">DCD74_02525</name>
</gene>
<evidence type="ECO:0000313" key="2">
    <source>
        <dbReference type="Proteomes" id="UP000251842"/>
    </source>
</evidence>
<dbReference type="OrthoDB" id="9936142at2"/>
<sequence>MTAAIATVVLLAGCGERIDPQPAAGQVYHLPPIEWRVVDRAELERVYRDAGMPLNQGDRLHGFAGRLPDGRMVIYTLPPTRVDDAATLTLGHEVAHVALGSYHR</sequence>
<organism evidence="1 2">
    <name type="scientific">Solilutibacter oculi</name>
    <dbReference type="NCBI Taxonomy" id="2698682"/>
    <lineage>
        <taxon>Bacteria</taxon>
        <taxon>Pseudomonadati</taxon>
        <taxon>Pseudomonadota</taxon>
        <taxon>Gammaproteobacteria</taxon>
        <taxon>Lysobacterales</taxon>
        <taxon>Lysobacteraceae</taxon>
        <taxon>Solilutibacter</taxon>
    </lineage>
</organism>
<evidence type="ECO:0000313" key="1">
    <source>
        <dbReference type="EMBL" id="AXA83718.1"/>
    </source>
</evidence>
<accession>A0A344J3V8</accession>
<dbReference type="EMBL" id="CP029556">
    <property type="protein sequence ID" value="AXA83718.1"/>
    <property type="molecule type" value="Genomic_DNA"/>
</dbReference>
<name>A0A344J3V8_9GAMM</name>
<dbReference type="KEGG" id="lue:DCD74_02525"/>
<keyword evidence="2" id="KW-1185">Reference proteome</keyword>
<reference evidence="2" key="1">
    <citation type="submission" date="2018-05" db="EMBL/GenBank/DDBJ databases">
        <title>Luteimonas pekinense sp. nov., isolated from human Meibomian gland secretions, Beijing, China.</title>
        <authorList>
            <person name="Wen T."/>
            <person name="Bai H."/>
            <person name="Lv H."/>
        </authorList>
    </citation>
    <scope>NUCLEOTIDE SEQUENCE [LARGE SCALE GENOMIC DNA]</scope>
    <source>
        <strain evidence="2">83-4</strain>
    </source>
</reference>
<dbReference type="AlphaFoldDB" id="A0A344J3V8"/>
<protein>
    <submittedName>
        <fullName evidence="1">Uncharacterized protein</fullName>
    </submittedName>
</protein>